<feature type="compositionally biased region" description="Basic residues" evidence="1">
    <location>
        <begin position="164"/>
        <end position="173"/>
    </location>
</feature>
<dbReference type="Proteomes" id="UP001164929">
    <property type="component" value="Chromosome 7"/>
</dbReference>
<evidence type="ECO:0000313" key="2">
    <source>
        <dbReference type="EMBL" id="KAJ6989675.1"/>
    </source>
</evidence>
<name>A0AAD6QFZ9_9ROSI</name>
<accession>A0AAD6QFZ9</accession>
<protein>
    <submittedName>
        <fullName evidence="2">Uncharacterized protein</fullName>
    </submittedName>
</protein>
<evidence type="ECO:0000313" key="3">
    <source>
        <dbReference type="Proteomes" id="UP001164929"/>
    </source>
</evidence>
<sequence length="306" mass="34877">MGSVVSQAANGIGGVVGNAFAVPIKTIFGVSCETMGLNLFHRTLMRLRSVETVDDICPLLLDFDVLLPTVQDWGLPMHRKKPLQDVLGCMRDILLKNTKRVNRRRRFRDIEAGYTSSSETDFSEDYHHLGRKRKSAMERRKVRSRSWRSLHPSSRFGGRNNNHQQHHQHHVRLKTREISVHVKGGSRRPRNSRQFQLQGGILETMVKDMKSFNLGDIPTWFPPYGPLAPRWYRLEDRSGVKVAGELPLTVWMWNQDDDAFPVAWHSDAAADLAPADKNRNPEAYAKAVLGNFVLRTTVSKDILFKG</sequence>
<comment type="caution">
    <text evidence="2">The sequence shown here is derived from an EMBL/GenBank/DDBJ whole genome shotgun (WGS) entry which is preliminary data.</text>
</comment>
<dbReference type="AlphaFoldDB" id="A0AAD6QFZ9"/>
<dbReference type="PANTHER" id="PTHR31425">
    <property type="entry name" value="PHOSPHORIBOSYLANTHRANILATE TRANSFERASE ISOFORM 1"/>
    <property type="match status" value="1"/>
</dbReference>
<keyword evidence="3" id="KW-1185">Reference proteome</keyword>
<evidence type="ECO:0000256" key="1">
    <source>
        <dbReference type="SAM" id="MobiDB-lite"/>
    </source>
</evidence>
<proteinExistence type="predicted"/>
<feature type="compositionally biased region" description="Basic residues" evidence="1">
    <location>
        <begin position="133"/>
        <end position="148"/>
    </location>
</feature>
<feature type="region of interest" description="Disordered" evidence="1">
    <location>
        <begin position="133"/>
        <end position="173"/>
    </location>
</feature>
<gene>
    <name evidence="2" type="ORF">NC653_018231</name>
</gene>
<organism evidence="2 3">
    <name type="scientific">Populus alba x Populus x berolinensis</name>
    <dbReference type="NCBI Taxonomy" id="444605"/>
    <lineage>
        <taxon>Eukaryota</taxon>
        <taxon>Viridiplantae</taxon>
        <taxon>Streptophyta</taxon>
        <taxon>Embryophyta</taxon>
        <taxon>Tracheophyta</taxon>
        <taxon>Spermatophyta</taxon>
        <taxon>Magnoliopsida</taxon>
        <taxon>eudicotyledons</taxon>
        <taxon>Gunneridae</taxon>
        <taxon>Pentapetalae</taxon>
        <taxon>rosids</taxon>
        <taxon>fabids</taxon>
        <taxon>Malpighiales</taxon>
        <taxon>Salicaceae</taxon>
        <taxon>Saliceae</taxon>
        <taxon>Populus</taxon>
    </lineage>
</organism>
<dbReference type="PANTHER" id="PTHR31425:SF23">
    <property type="entry name" value="C2 DOMAIN-CONTAINING PROTEIN"/>
    <property type="match status" value="1"/>
</dbReference>
<dbReference type="EMBL" id="JAQIZT010000007">
    <property type="protein sequence ID" value="KAJ6989675.1"/>
    <property type="molecule type" value="Genomic_DNA"/>
</dbReference>
<reference evidence="2" key="1">
    <citation type="journal article" date="2023" name="Mol. Ecol. Resour.">
        <title>Chromosome-level genome assembly of a triploid poplar Populus alba 'Berolinensis'.</title>
        <authorList>
            <person name="Chen S."/>
            <person name="Yu Y."/>
            <person name="Wang X."/>
            <person name="Wang S."/>
            <person name="Zhang T."/>
            <person name="Zhou Y."/>
            <person name="He R."/>
            <person name="Meng N."/>
            <person name="Wang Y."/>
            <person name="Liu W."/>
            <person name="Liu Z."/>
            <person name="Liu J."/>
            <person name="Guo Q."/>
            <person name="Huang H."/>
            <person name="Sederoff R.R."/>
            <person name="Wang G."/>
            <person name="Qu G."/>
            <person name="Chen S."/>
        </authorList>
    </citation>
    <scope>NUCLEOTIDE SEQUENCE</scope>
    <source>
        <strain evidence="2">SC-2020</strain>
    </source>
</reference>
<dbReference type="InterPro" id="IPR047259">
    <property type="entry name" value="QUIRKY-like"/>
</dbReference>